<dbReference type="EMBL" id="FR845710">
    <property type="protein sequence ID" value="CCA44720.1"/>
    <property type="molecule type" value="Genomic_DNA"/>
</dbReference>
<sequence length="32" mass="3529">MSATLPAVERCRLKPFSDGIVQIGKARENNVQ</sequence>
<dbReference type="AlphaFoldDB" id="I4E5V4"/>
<name>I4E5V4_NEIME</name>
<reference evidence="1" key="1">
    <citation type="submission" date="2011-03" db="EMBL/GenBank/DDBJ databases">
        <title>Draft genome of Neisseria meningitidis strain alpha522.</title>
        <authorList>
            <person name="Schoen C."/>
            <person name="Blom J."/>
        </authorList>
    </citation>
    <scope>NUCLEOTIDE SEQUENCE</scope>
    <source>
        <strain evidence="1">Alpha522</strain>
    </source>
</reference>
<protein>
    <submittedName>
        <fullName evidence="1">Uncharacterized protein</fullName>
    </submittedName>
</protein>
<organism evidence="1">
    <name type="scientific">Neisseria meningitidis alpha522</name>
    <dbReference type="NCBI Taxonomy" id="996307"/>
    <lineage>
        <taxon>Bacteria</taxon>
        <taxon>Pseudomonadati</taxon>
        <taxon>Pseudomonadota</taxon>
        <taxon>Betaproteobacteria</taxon>
        <taxon>Neisseriales</taxon>
        <taxon>Neisseriaceae</taxon>
        <taxon>Neisseria</taxon>
    </lineage>
</organism>
<accession>I4E5V4</accession>
<evidence type="ECO:0000313" key="1">
    <source>
        <dbReference type="EMBL" id="CCA44720.1"/>
    </source>
</evidence>
<gene>
    <name evidence="1" type="ORF">NMALPHA522_1179</name>
</gene>
<proteinExistence type="predicted"/>